<evidence type="ECO:0000313" key="3">
    <source>
        <dbReference type="Proteomes" id="UP000231279"/>
    </source>
</evidence>
<accession>A0A2G9GTI9</accession>
<dbReference type="PANTHER" id="PTHR36892:SF1">
    <property type="entry name" value="OS05G0518200 PROTEIN"/>
    <property type="match status" value="1"/>
</dbReference>
<gene>
    <name evidence="2" type="ORF">CDL12_19084</name>
</gene>
<dbReference type="Proteomes" id="UP000231279">
    <property type="component" value="Unassembled WGS sequence"/>
</dbReference>
<evidence type="ECO:0000256" key="1">
    <source>
        <dbReference type="SAM" id="MobiDB-lite"/>
    </source>
</evidence>
<name>A0A2G9GTI9_9LAMI</name>
<reference evidence="3" key="1">
    <citation type="journal article" date="2018" name="Gigascience">
        <title>Genome assembly of the Pink Ipe (Handroanthus impetiginosus, Bignoniaceae), a highly valued, ecologically keystone Neotropical timber forest tree.</title>
        <authorList>
            <person name="Silva-Junior O.B."/>
            <person name="Grattapaglia D."/>
            <person name="Novaes E."/>
            <person name="Collevatti R.G."/>
        </authorList>
    </citation>
    <scope>NUCLEOTIDE SEQUENCE [LARGE SCALE GENOMIC DNA]</scope>
    <source>
        <strain evidence="3">cv. UFG-1</strain>
    </source>
</reference>
<organism evidence="2 3">
    <name type="scientific">Handroanthus impetiginosus</name>
    <dbReference type="NCBI Taxonomy" id="429701"/>
    <lineage>
        <taxon>Eukaryota</taxon>
        <taxon>Viridiplantae</taxon>
        <taxon>Streptophyta</taxon>
        <taxon>Embryophyta</taxon>
        <taxon>Tracheophyta</taxon>
        <taxon>Spermatophyta</taxon>
        <taxon>Magnoliopsida</taxon>
        <taxon>eudicotyledons</taxon>
        <taxon>Gunneridae</taxon>
        <taxon>Pentapetalae</taxon>
        <taxon>asterids</taxon>
        <taxon>lamiids</taxon>
        <taxon>Lamiales</taxon>
        <taxon>Bignoniaceae</taxon>
        <taxon>Crescentiina</taxon>
        <taxon>Tabebuia alliance</taxon>
        <taxon>Handroanthus</taxon>
    </lineage>
</organism>
<keyword evidence="3" id="KW-1185">Reference proteome</keyword>
<feature type="region of interest" description="Disordered" evidence="1">
    <location>
        <begin position="171"/>
        <end position="200"/>
    </location>
</feature>
<protein>
    <submittedName>
        <fullName evidence="2">Uncharacterized protein</fullName>
    </submittedName>
</protein>
<comment type="caution">
    <text evidence="2">The sequence shown here is derived from an EMBL/GenBank/DDBJ whole genome shotgun (WGS) entry which is preliminary data.</text>
</comment>
<proteinExistence type="predicted"/>
<evidence type="ECO:0000313" key="2">
    <source>
        <dbReference type="EMBL" id="PIN08340.1"/>
    </source>
</evidence>
<dbReference type="AlphaFoldDB" id="A0A2G9GTI9"/>
<dbReference type="PANTHER" id="PTHR36892">
    <property type="entry name" value="OS01G0201800 PROTEIN"/>
    <property type="match status" value="1"/>
</dbReference>
<sequence length="844" mass="95535">MEGFSIREYASRMRSVNVFKSWPFDESAGEETVKSLLPPITIKKFTWWLDEIEYVHSDSDKKMKEVVEDVEESDVDVEEGLEVLELKSSRGKMKATKKRSIMEIFAVAPQCQEVDGSFNFNHSSHEEVNWGLKGKRNETKKKKKNKDIILRKVKKVIKKIKKKENCFTFKQQDQEEANGDPSSSNSKDFENEIGDSRVTTLKRKPGLQHLDSYKKTTHCKAFKSIIEENQNPGCPVRSILKNQTEEFFLQKSTNGILKDIVEVNHYGTQKGNKHVTFSDKDDDILSLSANPSHLKELTITEGESEEHLISCFVDSTTLTKENDEERHFGRFLALNQDLSARDFGDLSYNPLHSCPSEFMRMPLDGYHHGSTIKVLRNSSNSSGRIVNKDLGPINPPLCFKDCLKTYNEAVNNSLSFEFQRFHCLYPEELLHSFCSISDQNTCGRSISSMNEDFVGLPLNSQGELITSSSSAKRDFNQMMNSSLDCRISSRDQLNLFPVESNAKENSVVVVPSRLDIVESQSDMNTTLGFEFLNVCDHSVHRSENTCKEGKQVQKSLGNGKIQSTMRLMGQEFIVSGRGFQEFEDDQIWRDKHVTDELHCGNNSISKKNETLFCPSESESLYGTLPQFDYQTNSTNQGVFVARKLNPVPILHPRLSLGTFSDSGSLFSESCPNVNPSAIQLKNKQNLLHPPISTIRFPFLHPDLGLHPKSSWSRRSSTNQVPLWFDVSKRGTQLYNSQTDYCHGTDLSVSSTQHPAISCYPGILPVSSVQKRQHNQTKIREHTKYVRVIDKGKSSNRQLSALPNVPVNKLLKTVALGFHEGSQQTFYTPTSYANIESSDFPTTAE</sequence>
<dbReference type="EMBL" id="NKXS01003846">
    <property type="protein sequence ID" value="PIN08340.1"/>
    <property type="molecule type" value="Genomic_DNA"/>
</dbReference>
<dbReference type="OrthoDB" id="678085at2759"/>